<reference evidence="2" key="1">
    <citation type="submission" date="2021-01" db="EMBL/GenBank/DDBJ databases">
        <title>Caligus Genome Assembly.</title>
        <authorList>
            <person name="Gallardo-Escarate C."/>
        </authorList>
    </citation>
    <scope>NUCLEOTIDE SEQUENCE [LARGE SCALE GENOMIC DNA]</scope>
</reference>
<dbReference type="OrthoDB" id="6611647at2759"/>
<proteinExistence type="predicted"/>
<protein>
    <submittedName>
        <fullName evidence="1">Uncharacterized protein</fullName>
    </submittedName>
</protein>
<organism evidence="1 2">
    <name type="scientific">Caligus rogercresseyi</name>
    <name type="common">Sea louse</name>
    <dbReference type="NCBI Taxonomy" id="217165"/>
    <lineage>
        <taxon>Eukaryota</taxon>
        <taxon>Metazoa</taxon>
        <taxon>Ecdysozoa</taxon>
        <taxon>Arthropoda</taxon>
        <taxon>Crustacea</taxon>
        <taxon>Multicrustacea</taxon>
        <taxon>Hexanauplia</taxon>
        <taxon>Copepoda</taxon>
        <taxon>Siphonostomatoida</taxon>
        <taxon>Caligidae</taxon>
        <taxon>Caligus</taxon>
    </lineage>
</organism>
<keyword evidence="2" id="KW-1185">Reference proteome</keyword>
<dbReference type="AlphaFoldDB" id="A0A7T8QWE8"/>
<dbReference type="PANTHER" id="PTHR45913:SF5">
    <property type="entry name" value="GENERAL TRANSCRIPTION FACTOR II-I REPEAT DOMAIN-CONTAINING PROTEIN 2A-LIKE PROTEIN"/>
    <property type="match status" value="1"/>
</dbReference>
<gene>
    <name evidence="1" type="ORF">FKW44_002628</name>
</gene>
<accession>A0A7T8QWE8</accession>
<evidence type="ECO:0000313" key="2">
    <source>
        <dbReference type="Proteomes" id="UP000595437"/>
    </source>
</evidence>
<evidence type="ECO:0000313" key="1">
    <source>
        <dbReference type="EMBL" id="QQP57590.1"/>
    </source>
</evidence>
<dbReference type="PANTHER" id="PTHR45913">
    <property type="entry name" value="EPM2A-INTERACTING PROTEIN 1"/>
    <property type="match status" value="1"/>
</dbReference>
<name>A0A7T8QWE8_CALRO</name>
<dbReference type="Proteomes" id="UP000595437">
    <property type="component" value="Chromosome 2"/>
</dbReference>
<dbReference type="EMBL" id="CP045891">
    <property type="protein sequence ID" value="QQP57590.1"/>
    <property type="molecule type" value="Genomic_DNA"/>
</dbReference>
<sequence>MDDVMAIINFIRSTSSLQHRLFRQLLAEMNAEHYDLLLHNDVRWLSKGNALQRFCDLREEITVFLRNSKHRKAHIHLNRMSDDAFVSDVCFLNDIFKHLNDLNLTLQGRDKTVIDLAEQMRAFPVKLDLFATDLTGRMLHFPTLREHIASPAQITDVMRDFIAKLKENFAGRLDGLTLPTEIMAFARDPFTAEKEGDLSARAKQAVPSIDEGKFILELVDMQSSATMAVALRNDGPAKFWSDVNTHQFPNVKKVAVFVLTSLMNNEKC</sequence>